<evidence type="ECO:0000313" key="1">
    <source>
        <dbReference type="EMBL" id="ORY53018.1"/>
    </source>
</evidence>
<dbReference type="OrthoDB" id="2684236at2759"/>
<sequence length="123" mass="13727">MKDVAIACVQCGAYCTADNVSAKRFLTDIDRWVTQRRVMMGMALDEKSGVIAVAKAQQDLMTLFPSGLPNNISTLAAACTWEGVEDAMKTHLEGLKKLRALQNQVRKSTIPKMVRAYRKFLYL</sequence>
<dbReference type="AlphaFoldDB" id="A0A1Y2D163"/>
<dbReference type="Proteomes" id="UP000193642">
    <property type="component" value="Unassembled WGS sequence"/>
</dbReference>
<gene>
    <name evidence="1" type="ORF">BCR33DRAFT_184396</name>
</gene>
<dbReference type="EMBL" id="MCGO01000002">
    <property type="protein sequence ID" value="ORY53018.1"/>
    <property type="molecule type" value="Genomic_DNA"/>
</dbReference>
<protein>
    <submittedName>
        <fullName evidence="1">Uncharacterized protein</fullName>
    </submittedName>
</protein>
<organism evidence="1 2">
    <name type="scientific">Rhizoclosmatium globosum</name>
    <dbReference type="NCBI Taxonomy" id="329046"/>
    <lineage>
        <taxon>Eukaryota</taxon>
        <taxon>Fungi</taxon>
        <taxon>Fungi incertae sedis</taxon>
        <taxon>Chytridiomycota</taxon>
        <taxon>Chytridiomycota incertae sedis</taxon>
        <taxon>Chytridiomycetes</taxon>
        <taxon>Chytridiales</taxon>
        <taxon>Chytriomycetaceae</taxon>
        <taxon>Rhizoclosmatium</taxon>
    </lineage>
</organism>
<comment type="caution">
    <text evidence="1">The sequence shown here is derived from an EMBL/GenBank/DDBJ whole genome shotgun (WGS) entry which is preliminary data.</text>
</comment>
<name>A0A1Y2D163_9FUNG</name>
<accession>A0A1Y2D163</accession>
<evidence type="ECO:0000313" key="2">
    <source>
        <dbReference type="Proteomes" id="UP000193642"/>
    </source>
</evidence>
<reference evidence="1 2" key="1">
    <citation type="submission" date="2016-07" db="EMBL/GenBank/DDBJ databases">
        <title>Pervasive Adenine N6-methylation of Active Genes in Fungi.</title>
        <authorList>
            <consortium name="DOE Joint Genome Institute"/>
            <person name="Mondo S.J."/>
            <person name="Dannebaum R.O."/>
            <person name="Kuo R.C."/>
            <person name="Labutti K."/>
            <person name="Haridas S."/>
            <person name="Kuo A."/>
            <person name="Salamov A."/>
            <person name="Ahrendt S.R."/>
            <person name="Lipzen A."/>
            <person name="Sullivan W."/>
            <person name="Andreopoulos W.B."/>
            <person name="Clum A."/>
            <person name="Lindquist E."/>
            <person name="Daum C."/>
            <person name="Ramamoorthy G.K."/>
            <person name="Gryganskyi A."/>
            <person name="Culley D."/>
            <person name="Magnuson J.K."/>
            <person name="James T.Y."/>
            <person name="O'Malley M.A."/>
            <person name="Stajich J.E."/>
            <person name="Spatafora J.W."/>
            <person name="Visel A."/>
            <person name="Grigoriev I.V."/>
        </authorList>
    </citation>
    <scope>NUCLEOTIDE SEQUENCE [LARGE SCALE GENOMIC DNA]</scope>
    <source>
        <strain evidence="1 2">JEL800</strain>
    </source>
</reference>
<keyword evidence="2" id="KW-1185">Reference proteome</keyword>
<proteinExistence type="predicted"/>